<evidence type="ECO:0000256" key="3">
    <source>
        <dbReference type="ARBA" id="ARBA00022692"/>
    </source>
</evidence>
<keyword evidence="4 6" id="KW-1133">Transmembrane helix</keyword>
<feature type="transmembrane region" description="Helical" evidence="6">
    <location>
        <begin position="345"/>
        <end position="372"/>
    </location>
</feature>
<feature type="domain" description="Major facilitator superfamily (MFS) profile" evidence="7">
    <location>
        <begin position="1"/>
        <end position="189"/>
    </location>
</feature>
<feature type="transmembrane region" description="Helical" evidence="6">
    <location>
        <begin position="212"/>
        <end position="237"/>
    </location>
</feature>
<dbReference type="InterPro" id="IPR050930">
    <property type="entry name" value="MFS_Vesicular_Transporter"/>
</dbReference>
<dbReference type="PANTHER" id="PTHR23506:SF26">
    <property type="entry name" value="MFS-TYPE TRANSPORTER SLC18B1"/>
    <property type="match status" value="1"/>
</dbReference>
<dbReference type="Pfam" id="PF07690">
    <property type="entry name" value="MFS_1"/>
    <property type="match status" value="1"/>
</dbReference>
<accession>A0AAV2STE8</accession>
<dbReference type="Proteomes" id="UP001497623">
    <property type="component" value="Unassembled WGS sequence"/>
</dbReference>
<sequence>MLREITVYLLCIMVNFIEIDSLNPLSIWQSLSKENWLKKLRHDWCFGILMSPMNIPQTLGKYMENLGLKYILSSGVFIAAVTSILMGFLNMVSGSVIFIGLSFAIQIVSAFGAAAITNVNSAVANKEFPKCSGSVFASIETFLGLGNMIGPLIGGYLFELGGYTLPFVVVGGVLVLVALAVVILLPPDQHSSINEEPTTKISILQVLREPSIVLYIINLFAGCYGFGFFLGTLEYLLRPLNLMPLEVGYQFVLNSATFSLFACGWGWLCDVKSSSLTVCLAGAVLSFLSFLLIGPAPFIDLPFTLLLVMIAIILLGVGNSAQIMATFSGVNQEAIACGFPENLATYGLVGGIWNCCFSIGCFIGFATGGILLDLVGFKWASMSAVILQSIAIFFTLIYMCYKASVNNKDNVVNEETVFKNDYDLIKQYGSFTKTTRVRKHSSMKVHLEHE</sequence>
<comment type="caution">
    <text evidence="8">The sequence shown here is derived from an EMBL/GenBank/DDBJ whole genome shotgun (WGS) entry which is preliminary data.</text>
</comment>
<evidence type="ECO:0000256" key="2">
    <source>
        <dbReference type="ARBA" id="ARBA00022448"/>
    </source>
</evidence>
<evidence type="ECO:0000256" key="4">
    <source>
        <dbReference type="ARBA" id="ARBA00022989"/>
    </source>
</evidence>
<gene>
    <name evidence="8" type="ORF">MNOR_LOCUS40380</name>
</gene>
<dbReference type="AlphaFoldDB" id="A0AAV2STE8"/>
<feature type="transmembrane region" description="Helical" evidence="6">
    <location>
        <begin position="249"/>
        <end position="268"/>
    </location>
</feature>
<keyword evidence="5 6" id="KW-0472">Membrane</keyword>
<dbReference type="SUPFAM" id="SSF103473">
    <property type="entry name" value="MFS general substrate transporter"/>
    <property type="match status" value="1"/>
</dbReference>
<dbReference type="GO" id="GO:0022857">
    <property type="term" value="F:transmembrane transporter activity"/>
    <property type="evidence" value="ECO:0007669"/>
    <property type="project" value="InterPro"/>
</dbReference>
<evidence type="ECO:0000313" key="8">
    <source>
        <dbReference type="EMBL" id="CAL4237633.1"/>
    </source>
</evidence>
<dbReference type="EMBL" id="CAXKWB010122027">
    <property type="protein sequence ID" value="CAL4237633.1"/>
    <property type="molecule type" value="Genomic_DNA"/>
</dbReference>
<feature type="transmembrane region" description="Helical" evidence="6">
    <location>
        <begin position="136"/>
        <end position="158"/>
    </location>
</feature>
<keyword evidence="9" id="KW-1185">Reference proteome</keyword>
<feature type="transmembrane region" description="Helical" evidence="6">
    <location>
        <begin position="379"/>
        <end position="399"/>
    </location>
</feature>
<reference evidence="8 9" key="1">
    <citation type="submission" date="2024-05" db="EMBL/GenBank/DDBJ databases">
        <authorList>
            <person name="Wallberg A."/>
        </authorList>
    </citation>
    <scope>NUCLEOTIDE SEQUENCE [LARGE SCALE GENOMIC DNA]</scope>
</reference>
<dbReference type="GO" id="GO:0016020">
    <property type="term" value="C:membrane"/>
    <property type="evidence" value="ECO:0007669"/>
    <property type="project" value="UniProtKB-SubCell"/>
</dbReference>
<name>A0AAV2STE8_MEGNR</name>
<dbReference type="PANTHER" id="PTHR23506">
    <property type="entry name" value="GH10249P"/>
    <property type="match status" value="1"/>
</dbReference>
<organism evidence="8 9">
    <name type="scientific">Meganyctiphanes norvegica</name>
    <name type="common">Northern krill</name>
    <name type="synonym">Thysanopoda norvegica</name>
    <dbReference type="NCBI Taxonomy" id="48144"/>
    <lineage>
        <taxon>Eukaryota</taxon>
        <taxon>Metazoa</taxon>
        <taxon>Ecdysozoa</taxon>
        <taxon>Arthropoda</taxon>
        <taxon>Crustacea</taxon>
        <taxon>Multicrustacea</taxon>
        <taxon>Malacostraca</taxon>
        <taxon>Eumalacostraca</taxon>
        <taxon>Eucarida</taxon>
        <taxon>Euphausiacea</taxon>
        <taxon>Euphausiidae</taxon>
        <taxon>Meganyctiphanes</taxon>
    </lineage>
</organism>
<evidence type="ECO:0000256" key="1">
    <source>
        <dbReference type="ARBA" id="ARBA00004141"/>
    </source>
</evidence>
<dbReference type="Gene3D" id="1.20.1250.20">
    <property type="entry name" value="MFS general substrate transporter like domains"/>
    <property type="match status" value="2"/>
</dbReference>
<evidence type="ECO:0000256" key="5">
    <source>
        <dbReference type="ARBA" id="ARBA00023136"/>
    </source>
</evidence>
<evidence type="ECO:0000259" key="7">
    <source>
        <dbReference type="PROSITE" id="PS50850"/>
    </source>
</evidence>
<feature type="transmembrane region" description="Helical" evidence="6">
    <location>
        <begin position="274"/>
        <end position="293"/>
    </location>
</feature>
<comment type="subcellular location">
    <subcellularLocation>
        <location evidence="1">Membrane</location>
        <topology evidence="1">Multi-pass membrane protein</topology>
    </subcellularLocation>
</comment>
<feature type="transmembrane region" description="Helical" evidence="6">
    <location>
        <begin position="96"/>
        <end position="116"/>
    </location>
</feature>
<evidence type="ECO:0000256" key="6">
    <source>
        <dbReference type="SAM" id="Phobius"/>
    </source>
</evidence>
<evidence type="ECO:0000313" key="9">
    <source>
        <dbReference type="Proteomes" id="UP001497623"/>
    </source>
</evidence>
<feature type="transmembrane region" description="Helical" evidence="6">
    <location>
        <begin position="165"/>
        <end position="185"/>
    </location>
</feature>
<feature type="transmembrane region" description="Helical" evidence="6">
    <location>
        <begin position="305"/>
        <end position="325"/>
    </location>
</feature>
<dbReference type="InterPro" id="IPR036259">
    <property type="entry name" value="MFS_trans_sf"/>
</dbReference>
<dbReference type="InterPro" id="IPR011701">
    <property type="entry name" value="MFS"/>
</dbReference>
<dbReference type="PROSITE" id="PS50850">
    <property type="entry name" value="MFS"/>
    <property type="match status" value="1"/>
</dbReference>
<proteinExistence type="predicted"/>
<protein>
    <recommendedName>
        <fullName evidence="7">Major facilitator superfamily (MFS) profile domain-containing protein</fullName>
    </recommendedName>
</protein>
<keyword evidence="2" id="KW-0813">Transport</keyword>
<dbReference type="InterPro" id="IPR020846">
    <property type="entry name" value="MFS_dom"/>
</dbReference>
<keyword evidence="3 6" id="KW-0812">Transmembrane</keyword>
<feature type="transmembrane region" description="Helical" evidence="6">
    <location>
        <begin position="70"/>
        <end position="89"/>
    </location>
</feature>